<protein>
    <submittedName>
        <fullName evidence="4">ABI family, member 3 (NESH) binding protein a</fullName>
    </submittedName>
</protein>
<feature type="compositionally biased region" description="Polar residues" evidence="1">
    <location>
        <begin position="472"/>
        <end position="488"/>
    </location>
</feature>
<feature type="region of interest" description="Disordered" evidence="1">
    <location>
        <begin position="352"/>
        <end position="831"/>
    </location>
</feature>
<feature type="chain" id="PRO_5042811518" evidence="2">
    <location>
        <begin position="27"/>
        <end position="1132"/>
    </location>
</feature>
<reference evidence="4" key="2">
    <citation type="submission" date="2025-08" db="UniProtKB">
        <authorList>
            <consortium name="Ensembl"/>
        </authorList>
    </citation>
    <scope>IDENTIFICATION</scope>
</reference>
<accession>A0AAQ4PFT1</accession>
<feature type="compositionally biased region" description="Basic and acidic residues" evidence="1">
    <location>
        <begin position="569"/>
        <end position="578"/>
    </location>
</feature>
<feature type="compositionally biased region" description="Pro residues" evidence="1">
    <location>
        <begin position="619"/>
        <end position="629"/>
    </location>
</feature>
<reference evidence="4" key="3">
    <citation type="submission" date="2025-09" db="UniProtKB">
        <authorList>
            <consortium name="Ensembl"/>
        </authorList>
    </citation>
    <scope>IDENTIFICATION</scope>
</reference>
<reference evidence="4 5" key="1">
    <citation type="journal article" date="2021" name="G3 (Bethesda)">
        <title>Improved contiguity of the threespine stickleback genome using long-read sequencing.</title>
        <authorList>
            <person name="Nath S."/>
            <person name="Shaw D.E."/>
            <person name="White M.A."/>
        </authorList>
    </citation>
    <scope>NUCLEOTIDE SEQUENCE [LARGE SCALE GENOMIC DNA]</scope>
    <source>
        <strain evidence="4 5">Lake Benthic</strain>
    </source>
</reference>
<dbReference type="SMART" id="SM00060">
    <property type="entry name" value="FN3"/>
    <property type="match status" value="1"/>
</dbReference>
<dbReference type="Pfam" id="PF00041">
    <property type="entry name" value="fn3"/>
    <property type="match status" value="2"/>
</dbReference>
<dbReference type="InterPro" id="IPR036116">
    <property type="entry name" value="FN3_sf"/>
</dbReference>
<evidence type="ECO:0000256" key="2">
    <source>
        <dbReference type="SAM" id="SignalP"/>
    </source>
</evidence>
<dbReference type="Proteomes" id="UP000007635">
    <property type="component" value="Chromosome XVI"/>
</dbReference>
<evidence type="ECO:0000313" key="4">
    <source>
        <dbReference type="Ensembl" id="ENSGACP00000037527.1"/>
    </source>
</evidence>
<sequence length="1132" mass="125899">MMGMQQHPRRFQVLFLMIFITGIVLSGPSTPRRSRVRRQNMKVRINATGDTIVMKFLHPNAGTKLEGYILGYGSSMFSKQFIQLPENGQPYETEFDAEPKYLIAVQPIPNNEVKKHCTGKVELQKPLHLVIGSVTPTSVLLSWGTLLKTPHEGNIMNDCLEDGHYTVRYRERSRKWHYQTCPTSDTVIDNLRPNAVYEFGVQPTSKDGTGVWSKPVIHNISSGGTEEKNIKKIFKRPVNPVKPLSPGPHSFPFSPHHVPHNRTHGGQLVLRNIAPKTTVAPTTTTAQESLLTSGAARPAANKQTIGGGDLSTSVLPPFMEVTKAPKSHLPLHIIATTMAVFQKNIKEHEEHPLGEPQKRPSAQPPTQPQANSLLQTQDQKPPQPNSQVQKPKPKPVTQTQPQHKPNYPMSQPEPHTKRPSQSQIQTHPLSRLQTTHQPKLQTKPQSQSRQKPHPQVQPQTSTHPRDEPQPQPTLQPINLVKPQTQLHSTTQPEVQTPQPQYTPTTLPQTPIQTQTNINPQFSLKTNPQAQLTTTQQSKDQQTRKPKISFPQPKLKTQHQTKNQSQGKPRTRDWHEAHTKIQPLLQTQPPTKNKAKPVSHTQPLPKPNPAPNAQTQSPLEPLPRPQPQPGLPSQTRTYSDPTKVTPRQAVSTAPSPPEEGKPLPRPALATEKAGSYNQGTGVHRPSVPEVPRSPISSSVRLAGRNSTGSRAKAPPHSTRNNGRPFSPPKIFTSPHSSHTPEADGARHKGNALPKPVVWSKDKPVPAVQRPSIPVNKRPNLVGKPSDHDKPMDLKQGNKESILKTFPPVTDKPKQERRQQQTTTSAPAVNTSRFDINENSSIFRPMPASDVDFMGKKRFVAPHVIYKTDKKPDEPCSITSSLAFFPDEEGGDQNVTGPPRIPPSNLTVVTVEGCPSFVILDWQKSDNDTREYEVVSTTKGPNGDEVSVLTTNQTHTAVENLKPESSYEFTVTPKNDMGVGPSSDPVSFSTESADPRVSEHVSGKDAIWTQFPFKSDDYSECNGKQYVKRTWYRKFVGIQLCNSLRYKIYLSDSLNGKFYNIGDQSGHGEDHCQFVDSFLDGRTGTQLLADQLQSRPGFYRALRQEPVYFGEIGGKSHVTYVGWYECGTPIPGKW</sequence>
<feature type="signal peptide" evidence="2">
    <location>
        <begin position="1"/>
        <end position="26"/>
    </location>
</feature>
<dbReference type="PANTHER" id="PTHR23197">
    <property type="entry name" value="TARSH-RELATED FIBRONECTIN DOMAIN-CONTAINING"/>
    <property type="match status" value="1"/>
</dbReference>
<dbReference type="Pfam" id="PF21731">
    <property type="entry name" value="TARSH_C"/>
    <property type="match status" value="1"/>
</dbReference>
<dbReference type="PANTHER" id="PTHR23197:SF10">
    <property type="entry name" value="TARGET OF NESH-SH3"/>
    <property type="match status" value="1"/>
</dbReference>
<dbReference type="InterPro" id="IPR049109">
    <property type="entry name" value="TARSH/FNDC1_C"/>
</dbReference>
<dbReference type="CTD" id="101884149"/>
<feature type="compositionally biased region" description="Polar residues" evidence="1">
    <location>
        <begin position="516"/>
        <end position="539"/>
    </location>
</feature>
<dbReference type="AlphaFoldDB" id="A0AAQ4PFT1"/>
<feature type="compositionally biased region" description="Polar residues" evidence="1">
    <location>
        <begin position="693"/>
        <end position="708"/>
    </location>
</feature>
<dbReference type="RefSeq" id="XP_040057785.1">
    <property type="nucleotide sequence ID" value="XM_040201851.1"/>
</dbReference>
<keyword evidence="2" id="KW-0732">Signal</keyword>
<evidence type="ECO:0000256" key="1">
    <source>
        <dbReference type="SAM" id="MobiDB-lite"/>
    </source>
</evidence>
<dbReference type="SUPFAM" id="SSF49265">
    <property type="entry name" value="Fibronectin type III"/>
    <property type="match status" value="2"/>
</dbReference>
<feature type="domain" description="Fibronectin type-III" evidence="3">
    <location>
        <begin position="900"/>
        <end position="991"/>
    </location>
</feature>
<organism evidence="4 5">
    <name type="scientific">Gasterosteus aculeatus aculeatus</name>
    <name type="common">three-spined stickleback</name>
    <dbReference type="NCBI Taxonomy" id="481459"/>
    <lineage>
        <taxon>Eukaryota</taxon>
        <taxon>Metazoa</taxon>
        <taxon>Chordata</taxon>
        <taxon>Craniata</taxon>
        <taxon>Vertebrata</taxon>
        <taxon>Euteleostomi</taxon>
        <taxon>Actinopterygii</taxon>
        <taxon>Neopterygii</taxon>
        <taxon>Teleostei</taxon>
        <taxon>Neoteleostei</taxon>
        <taxon>Acanthomorphata</taxon>
        <taxon>Eupercaria</taxon>
        <taxon>Perciformes</taxon>
        <taxon>Cottioidei</taxon>
        <taxon>Gasterosteales</taxon>
        <taxon>Gasterosteidae</taxon>
        <taxon>Gasterosteus</taxon>
    </lineage>
</organism>
<dbReference type="GO" id="GO:0010811">
    <property type="term" value="P:positive regulation of cell-substrate adhesion"/>
    <property type="evidence" value="ECO:0007669"/>
    <property type="project" value="TreeGrafter"/>
</dbReference>
<dbReference type="CDD" id="cd00063">
    <property type="entry name" value="FN3"/>
    <property type="match status" value="2"/>
</dbReference>
<dbReference type="PROSITE" id="PS50853">
    <property type="entry name" value="FN3"/>
    <property type="match status" value="2"/>
</dbReference>
<feature type="compositionally biased region" description="Low complexity" evidence="1">
    <location>
        <begin position="489"/>
        <end position="515"/>
    </location>
</feature>
<dbReference type="Gene3D" id="2.60.40.10">
    <property type="entry name" value="Immunoglobulins"/>
    <property type="match status" value="2"/>
</dbReference>
<dbReference type="KEGG" id="gat:120834081"/>
<feature type="region of interest" description="Disordered" evidence="1">
    <location>
        <begin position="282"/>
        <end position="310"/>
    </location>
</feature>
<proteinExistence type="predicted"/>
<dbReference type="GO" id="GO:0030198">
    <property type="term" value="P:extracellular matrix organization"/>
    <property type="evidence" value="ECO:0007669"/>
    <property type="project" value="TreeGrafter"/>
</dbReference>
<name>A0AAQ4PFT1_GASAC</name>
<dbReference type="GeneID" id="120834081"/>
<dbReference type="GeneTree" id="ENSGT00530000063558"/>
<evidence type="ECO:0000313" key="5">
    <source>
        <dbReference type="Proteomes" id="UP000007635"/>
    </source>
</evidence>
<feature type="compositionally biased region" description="Polar residues" evidence="1">
    <location>
        <begin position="557"/>
        <end position="567"/>
    </location>
</feature>
<feature type="domain" description="Fibronectin type-III" evidence="3">
    <location>
        <begin position="125"/>
        <end position="223"/>
    </location>
</feature>
<evidence type="ECO:0000259" key="3">
    <source>
        <dbReference type="PROSITE" id="PS50853"/>
    </source>
</evidence>
<feature type="compositionally biased region" description="Polar residues" evidence="1">
    <location>
        <begin position="419"/>
        <end position="449"/>
    </location>
</feature>
<feature type="compositionally biased region" description="Low complexity" evidence="1">
    <location>
        <begin position="385"/>
        <end position="405"/>
    </location>
</feature>
<keyword evidence="5" id="KW-1185">Reference proteome</keyword>
<dbReference type="InterPro" id="IPR013783">
    <property type="entry name" value="Ig-like_fold"/>
</dbReference>
<feature type="compositionally biased region" description="Polar residues" evidence="1">
    <location>
        <begin position="368"/>
        <end position="378"/>
    </location>
</feature>
<feature type="compositionally biased region" description="Basic and acidic residues" evidence="1">
    <location>
        <begin position="783"/>
        <end position="800"/>
    </location>
</feature>
<dbReference type="InterPro" id="IPR003961">
    <property type="entry name" value="FN3_dom"/>
</dbReference>
<dbReference type="Ensembl" id="ENSGACT00000044860.1">
    <property type="protein sequence ID" value="ENSGACP00000037527.1"/>
    <property type="gene ID" value="ENSGACG00000002775.2"/>
</dbReference>
<feature type="compositionally biased region" description="Polar residues" evidence="1">
    <location>
        <begin position="818"/>
        <end position="831"/>
    </location>
</feature>